<keyword evidence="7" id="KW-1185">Reference proteome</keyword>
<feature type="transmembrane region" description="Helical" evidence="5">
    <location>
        <begin position="255"/>
        <end position="274"/>
    </location>
</feature>
<feature type="transmembrane region" description="Helical" evidence="5">
    <location>
        <begin position="294"/>
        <end position="315"/>
    </location>
</feature>
<comment type="subcellular location">
    <subcellularLocation>
        <location evidence="1">Membrane</location>
        <topology evidence="1">Multi-pass membrane protein</topology>
    </subcellularLocation>
</comment>
<dbReference type="PANTHER" id="PTHR23051:SF0">
    <property type="entry name" value="SOLUTE CARRIER FAMILY 35 MEMBER F5"/>
    <property type="match status" value="1"/>
</dbReference>
<organism evidence="6 7">
    <name type="scientific">Phycomyces blakesleeanus</name>
    <dbReference type="NCBI Taxonomy" id="4837"/>
    <lineage>
        <taxon>Eukaryota</taxon>
        <taxon>Fungi</taxon>
        <taxon>Fungi incertae sedis</taxon>
        <taxon>Mucoromycota</taxon>
        <taxon>Mucoromycotina</taxon>
        <taxon>Mucoromycetes</taxon>
        <taxon>Mucorales</taxon>
        <taxon>Phycomycetaceae</taxon>
        <taxon>Phycomyces</taxon>
    </lineage>
</organism>
<keyword evidence="3 5" id="KW-1133">Transmembrane helix</keyword>
<feature type="transmembrane region" description="Helical" evidence="5">
    <location>
        <begin position="12"/>
        <end position="32"/>
    </location>
</feature>
<evidence type="ECO:0000256" key="2">
    <source>
        <dbReference type="ARBA" id="ARBA00022692"/>
    </source>
</evidence>
<feature type="transmembrane region" description="Helical" evidence="5">
    <location>
        <begin position="322"/>
        <end position="342"/>
    </location>
</feature>
<dbReference type="EMBL" id="JBCLYO010000001">
    <property type="protein sequence ID" value="KAL0096674.1"/>
    <property type="molecule type" value="Genomic_DNA"/>
</dbReference>
<proteinExistence type="predicted"/>
<feature type="transmembrane region" description="Helical" evidence="5">
    <location>
        <begin position="219"/>
        <end position="243"/>
    </location>
</feature>
<comment type="caution">
    <text evidence="6">The sequence shown here is derived from an EMBL/GenBank/DDBJ whole genome shotgun (WGS) entry which is preliminary data.</text>
</comment>
<feature type="transmembrane region" description="Helical" evidence="5">
    <location>
        <begin position="125"/>
        <end position="143"/>
    </location>
</feature>
<evidence type="ECO:0008006" key="8">
    <source>
        <dbReference type="Google" id="ProtNLM"/>
    </source>
</evidence>
<evidence type="ECO:0000256" key="4">
    <source>
        <dbReference type="ARBA" id="ARBA00023136"/>
    </source>
</evidence>
<evidence type="ECO:0000313" key="7">
    <source>
        <dbReference type="Proteomes" id="UP001448207"/>
    </source>
</evidence>
<dbReference type="Proteomes" id="UP001448207">
    <property type="component" value="Unassembled WGS sequence"/>
</dbReference>
<accession>A0ABR3BCT2</accession>
<keyword evidence="2 5" id="KW-0812">Transmembrane</keyword>
<evidence type="ECO:0000313" key="6">
    <source>
        <dbReference type="EMBL" id="KAL0096674.1"/>
    </source>
</evidence>
<feature type="transmembrane region" description="Helical" evidence="5">
    <location>
        <begin position="155"/>
        <end position="175"/>
    </location>
</feature>
<protein>
    <recommendedName>
        <fullName evidence="8">EamA domain-containing protein</fullName>
    </recommendedName>
</protein>
<name>A0ABR3BCT2_PHYBL</name>
<feature type="transmembrane region" description="Helical" evidence="5">
    <location>
        <begin position="348"/>
        <end position="365"/>
    </location>
</feature>
<feature type="transmembrane region" description="Helical" evidence="5">
    <location>
        <begin position="182"/>
        <end position="199"/>
    </location>
</feature>
<evidence type="ECO:0000256" key="3">
    <source>
        <dbReference type="ARBA" id="ARBA00022989"/>
    </source>
</evidence>
<keyword evidence="4 5" id="KW-0472">Membrane</keyword>
<dbReference type="InterPro" id="IPR037185">
    <property type="entry name" value="EmrE-like"/>
</dbReference>
<evidence type="ECO:0000256" key="1">
    <source>
        <dbReference type="ARBA" id="ARBA00004141"/>
    </source>
</evidence>
<dbReference type="PANTHER" id="PTHR23051">
    <property type="entry name" value="SOLUTE CARRIER FAMILY 35, MEMBER F5"/>
    <property type="match status" value="1"/>
</dbReference>
<evidence type="ECO:0000256" key="5">
    <source>
        <dbReference type="SAM" id="Phobius"/>
    </source>
</evidence>
<feature type="transmembrane region" description="Helical" evidence="5">
    <location>
        <begin position="44"/>
        <end position="64"/>
    </location>
</feature>
<sequence length="398" mass="43998">MPVYDQPRRRYLGGIAALLGVVFIWVGSSFAMNSIFGEQNYNKPFLVTYLNTATFSFYLIPLLFKRPPPKYTTEESTKLLTPESSRYSETTITNSENAAELAVADNQTIQETPNQMDTKLSTIETVRLSFAFCILWFFANYTTNASLAYTSVGSSTILASMSGLFTLGIGSVFGVEKLNTTKVVSVCISLMGVILVSYSDQLSSNPVPSDLSSLTRFNLPAPLIGDMLALSGAVFYGCYTTMLKLRIGDESRINMPLFFGFVGAFNVVLLWPVFPLLHWLGLETFELPPTSTLWFMVLLNAFIGTFLSDYLWLLAMLMTSPLVVTLGISLTIPLALIGDIVFKHFEPGFQYALGAVLVGVGFFAVNMDALREVEEETVFNDIEDTIQDTSYQSINSSH</sequence>
<dbReference type="SUPFAM" id="SSF103481">
    <property type="entry name" value="Multidrug resistance efflux transporter EmrE"/>
    <property type="match status" value="2"/>
</dbReference>
<gene>
    <name evidence="6" type="ORF">J3Q64DRAFT_1708872</name>
</gene>
<reference evidence="6 7" key="1">
    <citation type="submission" date="2024-04" db="EMBL/GenBank/DDBJ databases">
        <title>Symmetric and asymmetric DNA N6-adenine methylation regulates different biological responses in Mucorales.</title>
        <authorList>
            <consortium name="Lawrence Berkeley National Laboratory"/>
            <person name="Lax C."/>
            <person name="Mondo S.J."/>
            <person name="Osorio-Concepcion M."/>
            <person name="Muszewska A."/>
            <person name="Corrochano-Luque M."/>
            <person name="Gutierrez G."/>
            <person name="Riley R."/>
            <person name="Lipzen A."/>
            <person name="Guo J."/>
            <person name="Hundley H."/>
            <person name="Amirebrahimi M."/>
            <person name="Ng V."/>
            <person name="Lorenzo-Gutierrez D."/>
            <person name="Binder U."/>
            <person name="Yang J."/>
            <person name="Song Y."/>
            <person name="Canovas D."/>
            <person name="Navarro E."/>
            <person name="Freitag M."/>
            <person name="Gabaldon T."/>
            <person name="Grigoriev I.V."/>
            <person name="Corrochano L.M."/>
            <person name="Nicolas F.E."/>
            <person name="Garre V."/>
        </authorList>
    </citation>
    <scope>NUCLEOTIDE SEQUENCE [LARGE SCALE GENOMIC DNA]</scope>
    <source>
        <strain evidence="6 7">L51</strain>
    </source>
</reference>